<reference evidence="1 2" key="1">
    <citation type="submission" date="2019-01" db="EMBL/GenBank/DDBJ databases">
        <title>Genomes sequencing and comparative genomics of infectious freshwater microsporidia, Cucumispora dikerogammari and Thelohania contejeani.</title>
        <authorList>
            <person name="Cormier A."/>
            <person name="Giraud I."/>
            <person name="Wattier R."/>
            <person name="Teixeira M."/>
            <person name="Grandjean F."/>
            <person name="Rigaud T."/>
            <person name="Cordaux R."/>
        </authorList>
    </citation>
    <scope>NUCLEOTIDE SEQUENCE [LARGE SCALE GENOMIC DNA]</scope>
    <source>
        <strain evidence="1">T1</strain>
        <tissue evidence="1">Spores</tissue>
    </source>
</reference>
<sequence length="100" mass="12143">MNDQHGSLDDKINNKKLQSLLYRTRLYEHVHLKDSSTWMIAENNNLRDEELYCYIQDRNVLWEKLIFYADIVAKIKKLFYLTRRCKRILGHDYTEGITNF</sequence>
<gene>
    <name evidence="1" type="ORF">TCON_1487</name>
</gene>
<proteinExistence type="predicted"/>
<organism evidence="1 2">
    <name type="scientific">Astathelohania contejeani</name>
    <dbReference type="NCBI Taxonomy" id="164912"/>
    <lineage>
        <taxon>Eukaryota</taxon>
        <taxon>Fungi</taxon>
        <taxon>Fungi incertae sedis</taxon>
        <taxon>Microsporidia</taxon>
        <taxon>Astathelohaniidae</taxon>
        <taxon>Astathelohania</taxon>
    </lineage>
</organism>
<accession>A0ABQ7HYR0</accession>
<keyword evidence="2" id="KW-1185">Reference proteome</keyword>
<evidence type="ECO:0000313" key="1">
    <source>
        <dbReference type="EMBL" id="KAF7683302.1"/>
    </source>
</evidence>
<evidence type="ECO:0000313" key="2">
    <source>
        <dbReference type="Proteomes" id="UP001516464"/>
    </source>
</evidence>
<name>A0ABQ7HYR0_9MICR</name>
<dbReference type="Proteomes" id="UP001516464">
    <property type="component" value="Unassembled WGS sequence"/>
</dbReference>
<dbReference type="EMBL" id="SBIQ01000102">
    <property type="protein sequence ID" value="KAF7683302.1"/>
    <property type="molecule type" value="Genomic_DNA"/>
</dbReference>
<comment type="caution">
    <text evidence="1">The sequence shown here is derived from an EMBL/GenBank/DDBJ whole genome shotgun (WGS) entry which is preliminary data.</text>
</comment>
<protein>
    <submittedName>
        <fullName evidence="1">Uncharacterized protein</fullName>
    </submittedName>
</protein>